<reference evidence="2" key="1">
    <citation type="submission" date="2016-04" db="EMBL/GenBank/DDBJ databases">
        <authorList>
            <person name="Nguyen H.D."/>
            <person name="Samba Siva P."/>
            <person name="Cullis J."/>
            <person name="Levesque C.A."/>
            <person name="Hambleton S."/>
        </authorList>
    </citation>
    <scope>NUCLEOTIDE SEQUENCE</scope>
    <source>
        <strain evidence="2">DAOMC 236416</strain>
    </source>
</reference>
<sequence>MAQYALDTRDAFPLTCRFSKCAIVVPVQPSTSVSELKTDILAAIRALTASGRILHEGNGWEQLGGRDPASDLDSAHIGIFRGSAAAPSGAGTEERANNVAPGWEPPTTFQRVDSEKASTAGASRSSSSSSPTVSSLGFRAGSDQVAYLGFAPKGSNTIARPVYATPAFLDEDEEEEDDAEPESRTGAGAEEAEDQEEGEEGDEDQEEEEDEDDDAWIRAGVTLGGGSAPS</sequence>
<reference evidence="2" key="2">
    <citation type="journal article" date="2019" name="IMA Fungus">
        <title>Genome sequencing and comparison of five Tilletia species to identify candidate genes for the detection of regulated species infecting wheat.</title>
        <authorList>
            <person name="Nguyen H.D.T."/>
            <person name="Sultana T."/>
            <person name="Kesanakurti P."/>
            <person name="Hambleton S."/>
        </authorList>
    </citation>
    <scope>NUCLEOTIDE SEQUENCE</scope>
    <source>
        <strain evidence="2">DAOMC 236416</strain>
    </source>
</reference>
<evidence type="ECO:0000313" key="3">
    <source>
        <dbReference type="Proteomes" id="UP000077521"/>
    </source>
</evidence>
<evidence type="ECO:0000313" key="2">
    <source>
        <dbReference type="EMBL" id="KAE8246678.1"/>
    </source>
</evidence>
<dbReference type="AlphaFoldDB" id="A0A177TUA9"/>
<dbReference type="Proteomes" id="UP000077521">
    <property type="component" value="Unassembled WGS sequence"/>
</dbReference>
<name>A0A177TUA9_9BASI</name>
<feature type="compositionally biased region" description="Acidic residues" evidence="1">
    <location>
        <begin position="169"/>
        <end position="180"/>
    </location>
</feature>
<evidence type="ECO:0000256" key="1">
    <source>
        <dbReference type="SAM" id="MobiDB-lite"/>
    </source>
</evidence>
<comment type="caution">
    <text evidence="2">The sequence shown here is derived from an EMBL/GenBank/DDBJ whole genome shotgun (WGS) entry which is preliminary data.</text>
</comment>
<protein>
    <submittedName>
        <fullName evidence="2">Uncharacterized protein</fullName>
    </submittedName>
</protein>
<organism evidence="2 3">
    <name type="scientific">Tilletia indica</name>
    <dbReference type="NCBI Taxonomy" id="43049"/>
    <lineage>
        <taxon>Eukaryota</taxon>
        <taxon>Fungi</taxon>
        <taxon>Dikarya</taxon>
        <taxon>Basidiomycota</taxon>
        <taxon>Ustilaginomycotina</taxon>
        <taxon>Exobasidiomycetes</taxon>
        <taxon>Tilletiales</taxon>
        <taxon>Tilletiaceae</taxon>
        <taxon>Tilletia</taxon>
    </lineage>
</organism>
<dbReference type="OrthoDB" id="3361488at2759"/>
<feature type="compositionally biased region" description="Low complexity" evidence="1">
    <location>
        <begin position="117"/>
        <end position="135"/>
    </location>
</feature>
<proteinExistence type="predicted"/>
<feature type="compositionally biased region" description="Acidic residues" evidence="1">
    <location>
        <begin position="190"/>
        <end position="214"/>
    </location>
</feature>
<feature type="region of interest" description="Disordered" evidence="1">
    <location>
        <begin position="83"/>
        <end position="135"/>
    </location>
</feature>
<keyword evidence="3" id="KW-1185">Reference proteome</keyword>
<dbReference type="EMBL" id="LWDF02000463">
    <property type="protein sequence ID" value="KAE8246678.1"/>
    <property type="molecule type" value="Genomic_DNA"/>
</dbReference>
<feature type="region of interest" description="Disordered" evidence="1">
    <location>
        <begin position="166"/>
        <end position="230"/>
    </location>
</feature>
<accession>A0A177TUA9</accession>
<gene>
    <name evidence="2" type="ORF">A4X13_0g5678</name>
</gene>